<evidence type="ECO:0000313" key="2">
    <source>
        <dbReference type="EMBL" id="KAG9351176.1"/>
    </source>
</evidence>
<reference evidence="2" key="1">
    <citation type="thesis" date="2021" institute="BYU ScholarsArchive" country="Provo, UT, USA">
        <title>Applications of and Algorithms for Genome Assembly and Genomic Analyses with an Emphasis on Marine Teleosts.</title>
        <authorList>
            <person name="Pickett B.D."/>
        </authorList>
    </citation>
    <scope>NUCLEOTIDE SEQUENCE</scope>
    <source>
        <strain evidence="2">HI-2016</strain>
    </source>
</reference>
<keyword evidence="3" id="KW-1185">Reference proteome</keyword>
<evidence type="ECO:0000256" key="1">
    <source>
        <dbReference type="SAM" id="MobiDB-lite"/>
    </source>
</evidence>
<protein>
    <submittedName>
        <fullName evidence="2">Uncharacterized protein</fullName>
    </submittedName>
</protein>
<evidence type="ECO:0000313" key="3">
    <source>
        <dbReference type="Proteomes" id="UP000824540"/>
    </source>
</evidence>
<dbReference type="EMBL" id="JAFBMS010000007">
    <property type="protein sequence ID" value="KAG9351176.1"/>
    <property type="molecule type" value="Genomic_DNA"/>
</dbReference>
<dbReference type="Proteomes" id="UP000824540">
    <property type="component" value="Unassembled WGS sequence"/>
</dbReference>
<organism evidence="2 3">
    <name type="scientific">Albula glossodonta</name>
    <name type="common">roundjaw bonefish</name>
    <dbReference type="NCBI Taxonomy" id="121402"/>
    <lineage>
        <taxon>Eukaryota</taxon>
        <taxon>Metazoa</taxon>
        <taxon>Chordata</taxon>
        <taxon>Craniata</taxon>
        <taxon>Vertebrata</taxon>
        <taxon>Euteleostomi</taxon>
        <taxon>Actinopterygii</taxon>
        <taxon>Neopterygii</taxon>
        <taxon>Teleostei</taxon>
        <taxon>Albuliformes</taxon>
        <taxon>Albulidae</taxon>
        <taxon>Albula</taxon>
    </lineage>
</organism>
<name>A0A8T2PHI6_9TELE</name>
<gene>
    <name evidence="2" type="ORF">JZ751_025066</name>
</gene>
<sequence>MSVYIREREREKERDKEKGEIKEVWKQHPAFQERCGRGALLPSSSQTNIYLSVPLVSDSLFGDWGIAEA</sequence>
<comment type="caution">
    <text evidence="2">The sequence shown here is derived from an EMBL/GenBank/DDBJ whole genome shotgun (WGS) entry which is preliminary data.</text>
</comment>
<dbReference type="AlphaFoldDB" id="A0A8T2PHI6"/>
<feature type="region of interest" description="Disordered" evidence="1">
    <location>
        <begin position="1"/>
        <end position="21"/>
    </location>
</feature>
<proteinExistence type="predicted"/>
<accession>A0A8T2PHI6</accession>